<dbReference type="InterPro" id="IPR011006">
    <property type="entry name" value="CheY-like_superfamily"/>
</dbReference>
<reference evidence="3" key="1">
    <citation type="submission" date="2020-07" db="EMBL/GenBank/DDBJ databases">
        <title>Huge and variable diversity of episymbiotic CPR bacteria and DPANN archaea in groundwater ecosystems.</title>
        <authorList>
            <person name="He C.Y."/>
            <person name="Keren R."/>
            <person name="Whittaker M."/>
            <person name="Farag I.F."/>
            <person name="Doudna J."/>
            <person name="Cate J.H.D."/>
            <person name="Banfield J.F."/>
        </authorList>
    </citation>
    <scope>NUCLEOTIDE SEQUENCE</scope>
    <source>
        <strain evidence="3">NC_groundwater_1482_Ag_S-0.65um_47_24</strain>
    </source>
</reference>
<comment type="caution">
    <text evidence="3">The sequence shown here is derived from an EMBL/GenBank/DDBJ whole genome shotgun (WGS) entry which is preliminary data.</text>
</comment>
<feature type="non-terminal residue" evidence="3">
    <location>
        <position position="60"/>
    </location>
</feature>
<gene>
    <name evidence="3" type="ORF">HY730_09150</name>
</gene>
<organism evidence="3 4">
    <name type="scientific">Tectimicrobiota bacterium</name>
    <dbReference type="NCBI Taxonomy" id="2528274"/>
    <lineage>
        <taxon>Bacteria</taxon>
        <taxon>Pseudomonadati</taxon>
        <taxon>Nitrospinota/Tectimicrobiota group</taxon>
        <taxon>Candidatus Tectimicrobiota</taxon>
    </lineage>
</organism>
<sequence>MSRAKILIVEDEGIEVLDLQHRLISLGYSAPDIASTGEEAVKMAEETSPDLVLMDIMLSG</sequence>
<dbReference type="Gene3D" id="3.40.50.2300">
    <property type="match status" value="1"/>
</dbReference>
<dbReference type="PROSITE" id="PS50110">
    <property type="entry name" value="RESPONSE_REGULATORY"/>
    <property type="match status" value="1"/>
</dbReference>
<proteinExistence type="predicted"/>
<feature type="domain" description="Response regulatory" evidence="2">
    <location>
        <begin position="5"/>
        <end position="60"/>
    </location>
</feature>
<dbReference type="EMBL" id="JACQWF010000399">
    <property type="protein sequence ID" value="MBI4596521.1"/>
    <property type="molecule type" value="Genomic_DNA"/>
</dbReference>
<accession>A0A933LRL8</accession>
<dbReference type="Proteomes" id="UP000772181">
    <property type="component" value="Unassembled WGS sequence"/>
</dbReference>
<evidence type="ECO:0000259" key="2">
    <source>
        <dbReference type="PROSITE" id="PS50110"/>
    </source>
</evidence>
<feature type="modified residue" description="4-aspartylphosphate" evidence="1">
    <location>
        <position position="55"/>
    </location>
</feature>
<dbReference type="GO" id="GO:0000160">
    <property type="term" value="P:phosphorelay signal transduction system"/>
    <property type="evidence" value="ECO:0007669"/>
    <property type="project" value="InterPro"/>
</dbReference>
<evidence type="ECO:0000256" key="1">
    <source>
        <dbReference type="PROSITE-ProRule" id="PRU00169"/>
    </source>
</evidence>
<dbReference type="Pfam" id="PF00072">
    <property type="entry name" value="Response_reg"/>
    <property type="match status" value="1"/>
</dbReference>
<dbReference type="InterPro" id="IPR001789">
    <property type="entry name" value="Sig_transdc_resp-reg_receiver"/>
</dbReference>
<dbReference type="SUPFAM" id="SSF52172">
    <property type="entry name" value="CheY-like"/>
    <property type="match status" value="1"/>
</dbReference>
<evidence type="ECO:0000313" key="4">
    <source>
        <dbReference type="Proteomes" id="UP000772181"/>
    </source>
</evidence>
<protein>
    <submittedName>
        <fullName evidence="3">Response regulator</fullName>
    </submittedName>
</protein>
<name>A0A933LRL8_UNCTE</name>
<keyword evidence="1" id="KW-0597">Phosphoprotein</keyword>
<dbReference type="AlphaFoldDB" id="A0A933LRL8"/>
<evidence type="ECO:0000313" key="3">
    <source>
        <dbReference type="EMBL" id="MBI4596521.1"/>
    </source>
</evidence>